<evidence type="ECO:0000256" key="7">
    <source>
        <dbReference type="PROSITE-ProRule" id="PRU00335"/>
    </source>
</evidence>
<evidence type="ECO:0000256" key="5">
    <source>
        <dbReference type="ARBA" id="ARBA00023306"/>
    </source>
</evidence>
<evidence type="ECO:0000259" key="8">
    <source>
        <dbReference type="PROSITE" id="PS50977"/>
    </source>
</evidence>
<accession>A0A1T1H8R2</accession>
<organism evidence="9 10">
    <name type="scientific">Oceanospirillum linum</name>
    <dbReference type="NCBI Taxonomy" id="966"/>
    <lineage>
        <taxon>Bacteria</taxon>
        <taxon>Pseudomonadati</taxon>
        <taxon>Pseudomonadota</taxon>
        <taxon>Gammaproteobacteria</taxon>
        <taxon>Oceanospirillales</taxon>
        <taxon>Oceanospirillaceae</taxon>
        <taxon>Oceanospirillum</taxon>
    </lineage>
</organism>
<dbReference type="GO" id="GO:0010974">
    <property type="term" value="P:negative regulation of division septum assembly"/>
    <property type="evidence" value="ECO:0007669"/>
    <property type="project" value="InterPro"/>
</dbReference>
<dbReference type="GO" id="GO:0005737">
    <property type="term" value="C:cytoplasm"/>
    <property type="evidence" value="ECO:0007669"/>
    <property type="project" value="UniProtKB-UniRule"/>
</dbReference>
<dbReference type="GO" id="GO:0051301">
    <property type="term" value="P:cell division"/>
    <property type="evidence" value="ECO:0007669"/>
    <property type="project" value="UniProtKB-KW"/>
</dbReference>
<keyword evidence="4 6" id="KW-0238">DNA-binding</keyword>
<protein>
    <recommendedName>
        <fullName evidence="6">Nucleoid occlusion factor SlmA</fullName>
    </recommendedName>
</protein>
<dbReference type="GO" id="GO:0003700">
    <property type="term" value="F:DNA-binding transcription factor activity"/>
    <property type="evidence" value="ECO:0007669"/>
    <property type="project" value="TreeGrafter"/>
</dbReference>
<dbReference type="Proteomes" id="UP000190064">
    <property type="component" value="Unassembled WGS sequence"/>
</dbReference>
<evidence type="ECO:0000313" key="9">
    <source>
        <dbReference type="EMBL" id="OOV86259.1"/>
    </source>
</evidence>
<comment type="subcellular location">
    <subcellularLocation>
        <location evidence="6">Cytoplasm</location>
        <location evidence="6">Nucleoid</location>
    </subcellularLocation>
</comment>
<dbReference type="STRING" id="966.BTA35_0214450"/>
<proteinExistence type="inferred from homology"/>
<comment type="similarity">
    <text evidence="6">Belongs to the nucleoid occlusion factor SlmA family.</text>
</comment>
<dbReference type="HAMAP" id="MF_01839">
    <property type="entry name" value="NO_factor_SlmA"/>
    <property type="match status" value="1"/>
</dbReference>
<dbReference type="InterPro" id="IPR001647">
    <property type="entry name" value="HTH_TetR"/>
</dbReference>
<dbReference type="GO" id="GO:0000976">
    <property type="term" value="F:transcription cis-regulatory region binding"/>
    <property type="evidence" value="ECO:0007669"/>
    <property type="project" value="TreeGrafter"/>
</dbReference>
<reference evidence="9" key="1">
    <citation type="submission" date="2017-02" db="EMBL/GenBank/DDBJ databases">
        <title>Draft Genome Sequence of the Salt Water Bacterium Oceanospirillum linum ATCC 11336.</title>
        <authorList>
            <person name="Trachtenberg A.M."/>
            <person name="Carney J.G."/>
            <person name="Linnane J.D."/>
            <person name="Rheaume B.A."/>
            <person name="Pitts N.L."/>
            <person name="Mykles D.L."/>
            <person name="Maclea K.S."/>
        </authorList>
    </citation>
    <scope>NUCLEOTIDE SEQUENCE [LARGE SCALE GENOMIC DNA]</scope>
    <source>
        <strain evidence="9">ATCC 11336</strain>
    </source>
</reference>
<dbReference type="InterPro" id="IPR009057">
    <property type="entry name" value="Homeodomain-like_sf"/>
</dbReference>
<comment type="subunit">
    <text evidence="6">Homodimer. Interacts with FtsZ.</text>
</comment>
<name>A0A1T1H8R2_OCELI</name>
<dbReference type="NCBIfam" id="NF007015">
    <property type="entry name" value="PRK09480.1"/>
    <property type="match status" value="1"/>
</dbReference>
<keyword evidence="10" id="KW-1185">Reference proteome</keyword>
<dbReference type="InterPro" id="IPR050109">
    <property type="entry name" value="HTH-type_TetR-like_transc_reg"/>
</dbReference>
<gene>
    <name evidence="6" type="primary">slmA</name>
    <name evidence="9" type="ORF">BTA35_0214450</name>
</gene>
<sequence length="205" mass="23549">MTQDSKQKHTKSSRREQILQALVQMLENNPGARITTSNLAKEVGLSEAALYRHFASKAKMFEGLIEFIEDTVFSRVNRILQDEPQAIYRCEHLLTLVLAFADRNPGLCRILTGEALVGENERLRSRVSQFYERLETQLKQILREAEIRDKMKTRMPVPVTSQLLLSIVEGRIQQYARTGRSPVENWPEQWAYLAHELMIPIAIGA</sequence>
<dbReference type="SUPFAM" id="SSF46689">
    <property type="entry name" value="Homeodomain-like"/>
    <property type="match status" value="1"/>
</dbReference>
<dbReference type="InterPro" id="IPR054580">
    <property type="entry name" value="SlmA-like_C"/>
</dbReference>
<dbReference type="InterPro" id="IPR023769">
    <property type="entry name" value="NO_SlmA"/>
</dbReference>
<dbReference type="PROSITE" id="PS50977">
    <property type="entry name" value="HTH_TETR_2"/>
    <property type="match status" value="1"/>
</dbReference>
<dbReference type="PANTHER" id="PTHR30055">
    <property type="entry name" value="HTH-TYPE TRANSCRIPTIONAL REGULATOR RUTR"/>
    <property type="match status" value="1"/>
</dbReference>
<dbReference type="InterPro" id="IPR036271">
    <property type="entry name" value="Tet_transcr_reg_TetR-rel_C_sf"/>
</dbReference>
<dbReference type="RefSeq" id="WP_078320611.1">
    <property type="nucleotide sequence ID" value="NZ_FXTS01000009.1"/>
</dbReference>
<keyword evidence="2 6" id="KW-0132">Cell division</keyword>
<evidence type="ECO:0000256" key="1">
    <source>
        <dbReference type="ARBA" id="ARBA00022490"/>
    </source>
</evidence>
<dbReference type="GO" id="GO:0043590">
    <property type="term" value="C:bacterial nucleoid"/>
    <property type="evidence" value="ECO:0007669"/>
    <property type="project" value="UniProtKB-UniRule"/>
</dbReference>
<evidence type="ECO:0000256" key="6">
    <source>
        <dbReference type="HAMAP-Rule" id="MF_01839"/>
    </source>
</evidence>
<evidence type="ECO:0000256" key="2">
    <source>
        <dbReference type="ARBA" id="ARBA00022618"/>
    </source>
</evidence>
<keyword evidence="5 6" id="KW-0131">Cell cycle</keyword>
<evidence type="ECO:0000256" key="3">
    <source>
        <dbReference type="ARBA" id="ARBA00023054"/>
    </source>
</evidence>
<comment type="function">
    <text evidence="6">Required for nucleoid occlusion (NO) phenomenon, which prevents Z-ring formation and cell division over the nucleoid. Acts as a DNA-associated cell division inhibitor that binds simultaneously chromosomal DNA and FtsZ, and disrupts the assembly of FtsZ polymers. SlmA-DNA-binding sequences (SBS) are dispersed on non-Ter regions of the chromosome, preventing FtsZ polymerization at these regions.</text>
</comment>
<dbReference type="Pfam" id="PF22276">
    <property type="entry name" value="SlmA-like_C"/>
    <property type="match status" value="1"/>
</dbReference>
<dbReference type="SUPFAM" id="SSF48498">
    <property type="entry name" value="Tetracyclin repressor-like, C-terminal domain"/>
    <property type="match status" value="1"/>
</dbReference>
<feature type="DNA-binding region" description="H-T-H motif" evidence="7">
    <location>
        <begin position="35"/>
        <end position="54"/>
    </location>
</feature>
<feature type="domain" description="HTH tetR-type" evidence="8">
    <location>
        <begin position="12"/>
        <end position="72"/>
    </location>
</feature>
<evidence type="ECO:0000256" key="4">
    <source>
        <dbReference type="ARBA" id="ARBA00023125"/>
    </source>
</evidence>
<dbReference type="Gene3D" id="1.10.357.10">
    <property type="entry name" value="Tetracycline Repressor, domain 2"/>
    <property type="match status" value="1"/>
</dbReference>
<dbReference type="EMBL" id="MTSD02000008">
    <property type="protein sequence ID" value="OOV86259.1"/>
    <property type="molecule type" value="Genomic_DNA"/>
</dbReference>
<dbReference type="AlphaFoldDB" id="A0A1T1H8R2"/>
<dbReference type="Pfam" id="PF00440">
    <property type="entry name" value="TetR_N"/>
    <property type="match status" value="1"/>
</dbReference>
<keyword evidence="3" id="KW-0175">Coiled coil</keyword>
<comment type="caution">
    <text evidence="9">The sequence shown here is derived from an EMBL/GenBank/DDBJ whole genome shotgun (WGS) entry which is preliminary data.</text>
</comment>
<keyword evidence="1 6" id="KW-0963">Cytoplasm</keyword>
<dbReference type="PANTHER" id="PTHR30055:SF183">
    <property type="entry name" value="NUCLEOID OCCLUSION FACTOR SLMA"/>
    <property type="match status" value="1"/>
</dbReference>
<evidence type="ECO:0000313" key="10">
    <source>
        <dbReference type="Proteomes" id="UP000190064"/>
    </source>
</evidence>